<proteinExistence type="predicted"/>
<name>U2KPI3_9STRE</name>
<dbReference type="HOGENOM" id="CLU_3297426_0_0_9"/>
<dbReference type="Proteomes" id="UP000016617">
    <property type="component" value="Unassembled WGS sequence"/>
</dbReference>
<sequence>MQNRFLSCLQANYHNFLILLLFIAGLVSSSYQEALVTPGI</sequence>
<evidence type="ECO:0000313" key="2">
    <source>
        <dbReference type="Proteomes" id="UP000016617"/>
    </source>
</evidence>
<comment type="caution">
    <text evidence="1">The sequence shown here is derived from an EMBL/GenBank/DDBJ whole genome shotgun (WGS) entry which is preliminary data.</text>
</comment>
<dbReference type="AlphaFoldDB" id="U2KPI3"/>
<organism evidence="1 2">
    <name type="scientific">Streptococcus sobrinus W1703</name>
    <dbReference type="NCBI Taxonomy" id="1227275"/>
    <lineage>
        <taxon>Bacteria</taxon>
        <taxon>Bacillati</taxon>
        <taxon>Bacillota</taxon>
        <taxon>Bacilli</taxon>
        <taxon>Lactobacillales</taxon>
        <taxon>Streptococcaceae</taxon>
        <taxon>Streptococcus</taxon>
    </lineage>
</organism>
<reference evidence="1 2" key="1">
    <citation type="submission" date="2013-06" db="EMBL/GenBank/DDBJ databases">
        <authorList>
            <person name="Weinstock G."/>
            <person name="Sodergren E."/>
            <person name="Lobos E.A."/>
            <person name="Fulton L."/>
            <person name="Fulton R."/>
            <person name="Courtney L."/>
            <person name="Fronick C."/>
            <person name="O'Laughlin M."/>
            <person name="Godfrey J."/>
            <person name="Wilson R.M."/>
            <person name="Miner T."/>
            <person name="Farmer C."/>
            <person name="Delehaunty K."/>
            <person name="Cordes M."/>
            <person name="Minx P."/>
            <person name="Tomlinson C."/>
            <person name="Chen J."/>
            <person name="Wollam A."/>
            <person name="Pepin K.H."/>
            <person name="Bhonagiri V."/>
            <person name="Zhang X."/>
            <person name="Warren W."/>
            <person name="Mitreva M."/>
            <person name="Mardis E.R."/>
            <person name="Wilson R.K."/>
        </authorList>
    </citation>
    <scope>NUCLEOTIDE SEQUENCE [LARGE SCALE GENOMIC DNA]</scope>
    <source>
        <strain evidence="1 2">W1703</strain>
    </source>
</reference>
<accession>U2KPI3</accession>
<protein>
    <submittedName>
        <fullName evidence="1">Uncharacterized protein</fullName>
    </submittedName>
</protein>
<dbReference type="EMBL" id="AWVA01000047">
    <property type="protein sequence ID" value="ERJ76748.1"/>
    <property type="molecule type" value="Genomic_DNA"/>
</dbReference>
<evidence type="ECO:0000313" key="1">
    <source>
        <dbReference type="EMBL" id="ERJ76748.1"/>
    </source>
</evidence>
<gene>
    <name evidence="1" type="ORF">HMPREF1557_00770</name>
</gene>